<evidence type="ECO:0000313" key="5">
    <source>
        <dbReference type="EMBL" id="MBB4962511.1"/>
    </source>
</evidence>
<dbReference type="PRINTS" id="PR00420">
    <property type="entry name" value="RNGMNOXGNASE"/>
</dbReference>
<evidence type="ECO:0000256" key="2">
    <source>
        <dbReference type="ARBA" id="ARBA00022630"/>
    </source>
</evidence>
<dbReference type="Gene3D" id="3.30.70.2450">
    <property type="match status" value="1"/>
</dbReference>
<evidence type="ECO:0000256" key="1">
    <source>
        <dbReference type="ARBA" id="ARBA00001974"/>
    </source>
</evidence>
<keyword evidence="6" id="KW-1185">Reference proteome</keyword>
<dbReference type="InterPro" id="IPR002938">
    <property type="entry name" value="FAD-bd"/>
</dbReference>
<keyword evidence="5" id="KW-0560">Oxidoreductase</keyword>
<accession>A0A7W7SX29</accession>
<organism evidence="5 6">
    <name type="scientific">Micromonospora polyrhachis</name>
    <dbReference type="NCBI Taxonomy" id="1282883"/>
    <lineage>
        <taxon>Bacteria</taxon>
        <taxon>Bacillati</taxon>
        <taxon>Actinomycetota</taxon>
        <taxon>Actinomycetes</taxon>
        <taxon>Micromonosporales</taxon>
        <taxon>Micromonosporaceae</taxon>
        <taxon>Micromonospora</taxon>
    </lineage>
</organism>
<dbReference type="InterPro" id="IPR050641">
    <property type="entry name" value="RIFMO-like"/>
</dbReference>
<comment type="caution">
    <text evidence="5">The sequence shown here is derived from an EMBL/GenBank/DDBJ whole genome shotgun (WGS) entry which is preliminary data.</text>
</comment>
<dbReference type="GO" id="GO:0071949">
    <property type="term" value="F:FAD binding"/>
    <property type="evidence" value="ECO:0007669"/>
    <property type="project" value="InterPro"/>
</dbReference>
<keyword evidence="2" id="KW-0285">Flavoprotein</keyword>
<evidence type="ECO:0000256" key="3">
    <source>
        <dbReference type="ARBA" id="ARBA00022827"/>
    </source>
</evidence>
<proteinExistence type="predicted"/>
<dbReference type="RefSeq" id="WP_184538767.1">
    <property type="nucleotide sequence ID" value="NZ_JACHJW010000001.1"/>
</dbReference>
<protein>
    <submittedName>
        <fullName evidence="5">3-(3-hydroxy-phenyl)propionate hydroxylase</fullName>
        <ecNumber evidence="5">1.14.13.127</ecNumber>
    </submittedName>
</protein>
<comment type="cofactor">
    <cofactor evidence="1">
        <name>FAD</name>
        <dbReference type="ChEBI" id="CHEBI:57692"/>
    </cofactor>
</comment>
<dbReference type="InterPro" id="IPR036188">
    <property type="entry name" value="FAD/NAD-bd_sf"/>
</dbReference>
<dbReference type="Proteomes" id="UP000578819">
    <property type="component" value="Unassembled WGS sequence"/>
</dbReference>
<feature type="domain" description="FAD-binding" evidence="4">
    <location>
        <begin position="8"/>
        <end position="343"/>
    </location>
</feature>
<evidence type="ECO:0000259" key="4">
    <source>
        <dbReference type="Pfam" id="PF01494"/>
    </source>
</evidence>
<sequence>MSGTTEQLPVGIVGAGPVGLVTALGLVHYGIPVVIFEEDDRLSLDTKAGTVLTRTLEVLHRYGVLDDVLAGSLRIDEIGELDRATNTQTLSVRTSELTEDTRFPFVINIPQHELEPILRRRLDEAAPGALHMRHRLLDFTQHPDRVDVRLTTLEGERTVPVRYLLACDGGRSVVRDQIGAVVEGQTYEERYMLVDLKVDLDVENPRDYPYLAYFGDPKEWMILVRQPHCWRFLYPLPAGQAEPTRDELVDKARRFIGDTKTLEIVGTNIYNVHQRVADRWQDGRVFLLGDAAHLITPMWALGLNTGVLDASNLPWRMAWVLRGWAEPALLDGYQTEQEPVATKGSAAMAAAARAYMARRADDPGVMTDGNWGNAFTRGMLGVRLDVDGTGDWSMVAAGDDPVPVLSGARSPDLPVFGPAGTVHLHDLVSDAFVALYFTDPRRVPALPPQDSPALRHYVVSRWDAPHDSGLRDRALFDPGDRVRRRFGVKDDTLVLIRPDGHVAAIVPFDPAISTGQAVELYTRTTGCPPPRDAA</sequence>
<dbReference type="GO" id="GO:0008688">
    <property type="term" value="F:3-(3-hydroxyphenyl)propionate hydroxylase activity"/>
    <property type="evidence" value="ECO:0007669"/>
    <property type="project" value="UniProtKB-EC"/>
</dbReference>
<keyword evidence="3" id="KW-0274">FAD</keyword>
<dbReference type="PANTHER" id="PTHR43004:SF19">
    <property type="entry name" value="BINDING MONOOXYGENASE, PUTATIVE (JCVI)-RELATED"/>
    <property type="match status" value="1"/>
</dbReference>
<dbReference type="Pfam" id="PF01494">
    <property type="entry name" value="FAD_binding_3"/>
    <property type="match status" value="1"/>
</dbReference>
<dbReference type="PANTHER" id="PTHR43004">
    <property type="entry name" value="TRK SYSTEM POTASSIUM UPTAKE PROTEIN"/>
    <property type="match status" value="1"/>
</dbReference>
<reference evidence="5 6" key="1">
    <citation type="submission" date="2020-08" db="EMBL/GenBank/DDBJ databases">
        <title>Sequencing the genomes of 1000 actinobacteria strains.</title>
        <authorList>
            <person name="Klenk H.-P."/>
        </authorList>
    </citation>
    <scope>NUCLEOTIDE SEQUENCE [LARGE SCALE GENOMIC DNA]</scope>
    <source>
        <strain evidence="5 6">DSM 45886</strain>
    </source>
</reference>
<dbReference type="Gene3D" id="3.40.30.120">
    <property type="match status" value="1"/>
</dbReference>
<name>A0A7W7SX29_9ACTN</name>
<gene>
    <name evidence="5" type="ORF">FHR38_006244</name>
</gene>
<dbReference type="EMBL" id="JACHJW010000001">
    <property type="protein sequence ID" value="MBB4962511.1"/>
    <property type="molecule type" value="Genomic_DNA"/>
</dbReference>
<dbReference type="AlphaFoldDB" id="A0A7W7SX29"/>
<dbReference type="SUPFAM" id="SSF51905">
    <property type="entry name" value="FAD/NAD(P)-binding domain"/>
    <property type="match status" value="1"/>
</dbReference>
<dbReference type="Gene3D" id="3.50.50.60">
    <property type="entry name" value="FAD/NAD(P)-binding domain"/>
    <property type="match status" value="1"/>
</dbReference>
<evidence type="ECO:0000313" key="6">
    <source>
        <dbReference type="Proteomes" id="UP000578819"/>
    </source>
</evidence>
<dbReference type="EC" id="1.14.13.127" evidence="5"/>